<evidence type="ECO:0000256" key="6">
    <source>
        <dbReference type="ARBA" id="ARBA00022660"/>
    </source>
</evidence>
<dbReference type="InterPro" id="IPR005798">
    <property type="entry name" value="Cyt_b/b6_C"/>
</dbReference>
<accession>J7KEF6</accession>
<dbReference type="GO" id="GO:0046872">
    <property type="term" value="F:metal ion binding"/>
    <property type="evidence" value="ECO:0007669"/>
    <property type="project" value="UniProtKB-UniRule"/>
</dbReference>
<feature type="transmembrane region" description="Helical" evidence="16">
    <location>
        <begin position="179"/>
        <end position="199"/>
    </location>
</feature>
<dbReference type="Gene3D" id="1.20.810.10">
    <property type="entry name" value="Cytochrome Bc1 Complex, Chain C"/>
    <property type="match status" value="1"/>
</dbReference>
<evidence type="ECO:0000256" key="4">
    <source>
        <dbReference type="ARBA" id="ARBA00022448"/>
    </source>
</evidence>
<geneLocation type="mitochondrion" evidence="19"/>
<dbReference type="PROSITE" id="PS51002">
    <property type="entry name" value="CYTB_NTER"/>
    <property type="match status" value="1"/>
</dbReference>
<evidence type="ECO:0000256" key="14">
    <source>
        <dbReference type="ARBA" id="ARBA00023128"/>
    </source>
</evidence>
<feature type="transmembrane region" description="Helical" evidence="16">
    <location>
        <begin position="317"/>
        <end position="336"/>
    </location>
</feature>
<feature type="transmembrane region" description="Helical" evidence="16">
    <location>
        <begin position="114"/>
        <end position="132"/>
    </location>
</feature>
<dbReference type="InterPro" id="IPR048259">
    <property type="entry name" value="Cytochrome_b_N_euk/bac"/>
</dbReference>
<feature type="transmembrane region" description="Helical" evidence="16">
    <location>
        <begin position="342"/>
        <end position="360"/>
    </location>
</feature>
<dbReference type="PANTHER" id="PTHR19271">
    <property type="entry name" value="CYTOCHROME B"/>
    <property type="match status" value="1"/>
</dbReference>
<evidence type="ECO:0000256" key="8">
    <source>
        <dbReference type="ARBA" id="ARBA00022723"/>
    </source>
</evidence>
<evidence type="ECO:0000313" key="19">
    <source>
        <dbReference type="EMBL" id="AFQ96973.1"/>
    </source>
</evidence>
<evidence type="ECO:0000256" key="9">
    <source>
        <dbReference type="ARBA" id="ARBA00022792"/>
    </source>
</evidence>
<keyword evidence="4 16" id="KW-0813">Transport</keyword>
<gene>
    <name evidence="19" type="primary">CYTB</name>
</gene>
<evidence type="ECO:0000256" key="16">
    <source>
        <dbReference type="RuleBase" id="RU362117"/>
    </source>
</evidence>
<dbReference type="GO" id="GO:0006122">
    <property type="term" value="P:mitochondrial electron transport, ubiquinol to cytochrome c"/>
    <property type="evidence" value="ECO:0007669"/>
    <property type="project" value="TreeGrafter"/>
</dbReference>
<dbReference type="SUPFAM" id="SSF81342">
    <property type="entry name" value="Transmembrane di-heme cytochromes"/>
    <property type="match status" value="1"/>
</dbReference>
<dbReference type="CDD" id="cd00284">
    <property type="entry name" value="Cytochrome_b_N"/>
    <property type="match status" value="1"/>
</dbReference>
<comment type="function">
    <text evidence="1 16">Component of the ubiquinol-cytochrome c reductase complex (complex III or cytochrome b-c1 complex) that is part of the mitochondrial respiratory chain. The b-c1 complex mediates electron transfer from ubiquinol to cytochrome c. Contributes to the generation of a proton gradient across the mitochondrial membrane that is then used for ATP synthesis.</text>
</comment>
<keyword evidence="15 16" id="KW-0472">Membrane</keyword>
<reference evidence="19" key="1">
    <citation type="journal article" date="2012" name="PLoS ONE">
        <title>A Mitogenomic Re-Evaluation of the Bdelloid Phylogeny and Relationships among the Syndermata.</title>
        <authorList>
            <person name="Lasek-Nesselquist E."/>
        </authorList>
    </citation>
    <scope>NUCLEOTIDE SEQUENCE</scope>
    <source>
        <strain evidence="19">MQ</strain>
    </source>
</reference>
<evidence type="ECO:0000256" key="2">
    <source>
        <dbReference type="ARBA" id="ARBA00004448"/>
    </source>
</evidence>
<name>J7KEF6_9BILA</name>
<keyword evidence="12 16" id="KW-0408">Iron</keyword>
<evidence type="ECO:0000256" key="7">
    <source>
        <dbReference type="ARBA" id="ARBA00022692"/>
    </source>
</evidence>
<comment type="subcellular location">
    <subcellularLocation>
        <location evidence="2">Mitochondrion inner membrane</location>
        <topology evidence="2">Multi-pass membrane protein</topology>
    </subcellularLocation>
</comment>
<feature type="domain" description="Cytochrome b/b6 N-terminal region profile" evidence="17">
    <location>
        <begin position="1"/>
        <end position="208"/>
    </location>
</feature>
<evidence type="ECO:0000256" key="5">
    <source>
        <dbReference type="ARBA" id="ARBA00022617"/>
    </source>
</evidence>
<dbReference type="Pfam" id="PF00033">
    <property type="entry name" value="Cytochrome_B"/>
    <property type="match status" value="1"/>
</dbReference>
<dbReference type="EMBL" id="JX184027">
    <property type="protein sequence ID" value="AFQ96973.1"/>
    <property type="molecule type" value="Genomic_DNA"/>
</dbReference>
<keyword evidence="6 16" id="KW-0679">Respiratory chain</keyword>
<keyword evidence="10 16" id="KW-0249">Electron transport</keyword>
<evidence type="ECO:0000256" key="11">
    <source>
        <dbReference type="ARBA" id="ARBA00022989"/>
    </source>
</evidence>
<evidence type="ECO:0000256" key="13">
    <source>
        <dbReference type="ARBA" id="ARBA00023075"/>
    </source>
</evidence>
<evidence type="ECO:0000256" key="12">
    <source>
        <dbReference type="ARBA" id="ARBA00023004"/>
    </source>
</evidence>
<dbReference type="PANTHER" id="PTHR19271:SF16">
    <property type="entry name" value="CYTOCHROME B"/>
    <property type="match status" value="1"/>
</dbReference>
<keyword evidence="9" id="KW-0999">Mitochondrion inner membrane</keyword>
<dbReference type="Pfam" id="PF00032">
    <property type="entry name" value="Cytochrom_B_C"/>
    <property type="match status" value="1"/>
</dbReference>
<keyword evidence="5 16" id="KW-0349">Heme</keyword>
<keyword evidence="8 16" id="KW-0479">Metal-binding</keyword>
<organism evidence="19">
    <name type="scientific">Macrotrachela quadricornifera</name>
    <dbReference type="NCBI Taxonomy" id="104788"/>
    <lineage>
        <taxon>Eukaryota</taxon>
        <taxon>Metazoa</taxon>
        <taxon>Spiralia</taxon>
        <taxon>Gnathifera</taxon>
        <taxon>Rotifera</taxon>
        <taxon>Eurotatoria</taxon>
        <taxon>Bdelloidea</taxon>
        <taxon>Philodinida</taxon>
        <taxon>Philodinidae</taxon>
        <taxon>Macrotrachela</taxon>
    </lineage>
</organism>
<dbReference type="GO" id="GO:0005743">
    <property type="term" value="C:mitochondrial inner membrane"/>
    <property type="evidence" value="ECO:0007669"/>
    <property type="project" value="UniProtKB-SubCell"/>
</dbReference>
<dbReference type="GO" id="GO:0008121">
    <property type="term" value="F:quinol-cytochrome-c reductase activity"/>
    <property type="evidence" value="ECO:0007669"/>
    <property type="project" value="TreeGrafter"/>
</dbReference>
<keyword evidence="14 16" id="KW-0496">Mitochondrion</keyword>
<feature type="transmembrane region" description="Helical" evidence="16">
    <location>
        <begin position="287"/>
        <end position="305"/>
    </location>
</feature>
<feature type="domain" description="Cytochrome b/b6 C-terminal region profile" evidence="18">
    <location>
        <begin position="209"/>
        <end position="361"/>
    </location>
</feature>
<dbReference type="SUPFAM" id="SSF81648">
    <property type="entry name" value="a domain/subunit of cytochrome bc1 complex (Ubiquinol-cytochrome c reductase)"/>
    <property type="match status" value="1"/>
</dbReference>
<evidence type="ECO:0000256" key="3">
    <source>
        <dbReference type="ARBA" id="ARBA00013531"/>
    </source>
</evidence>
<proteinExistence type="inferred from homology"/>
<comment type="cofactor">
    <cofactor evidence="16">
        <name>heme b</name>
        <dbReference type="ChEBI" id="CHEBI:60344"/>
    </cofactor>
    <text evidence="16">Binds 2 heme groups non-covalently.</text>
</comment>
<protein>
    <recommendedName>
        <fullName evidence="3 16">Cytochrome b</fullName>
    </recommendedName>
</protein>
<evidence type="ECO:0000259" key="18">
    <source>
        <dbReference type="PROSITE" id="PS51003"/>
    </source>
</evidence>
<dbReference type="InterPro" id="IPR027387">
    <property type="entry name" value="Cytb/b6-like_sf"/>
</dbReference>
<feature type="transmembrane region" description="Helical" evidence="16">
    <location>
        <begin position="76"/>
        <end position="102"/>
    </location>
</feature>
<dbReference type="AlphaFoldDB" id="J7KEF6"/>
<feature type="transmembrane region" description="Helical" evidence="16">
    <location>
        <begin position="139"/>
        <end position="159"/>
    </location>
</feature>
<comment type="similarity">
    <text evidence="16">Belongs to the cytochrome b family.</text>
</comment>
<dbReference type="GO" id="GO:0016491">
    <property type="term" value="F:oxidoreductase activity"/>
    <property type="evidence" value="ECO:0007669"/>
    <property type="project" value="UniProtKB-UniRule"/>
</dbReference>
<dbReference type="InterPro" id="IPR016174">
    <property type="entry name" value="Di-haem_cyt_TM"/>
</dbReference>
<sequence length="361" mass="41888">MWVLKKNYLVKMLNYFLIDLASPSNLLWFWNFGFMLGISMVIQVLSGFLLSLYYNDSVNYAFYSVNYLMLEVENGYEFRFIHSSGASLLFFLIFIHIGRGIWYKSFYMLEVWESGVLIFLILMGVSFLGYVLPWGQMSFWAATVITNLLYVIPYVGGAVLEWVWGGFSVGGPTLSRFFILHYILPFVILVLSLVHLMFLHVNGSSNSLGVTSINDKVEFHWFYLLKDLVSFLILMLFFSLLLLLMPFVFMDSENFLFVDIMKTPEHIKPEWYFLFAYCILRSVPNKLGGVIGLLMSIVILMLLPLLTKNYIKFNDFLGNYIVVFHYIVFGMLTWLGGCVVEWPYSSLGGIMSILYFILFFV</sequence>
<evidence type="ECO:0000256" key="10">
    <source>
        <dbReference type="ARBA" id="ARBA00022982"/>
    </source>
</evidence>
<keyword evidence="7 16" id="KW-0812">Transmembrane</keyword>
<dbReference type="PROSITE" id="PS51003">
    <property type="entry name" value="CYTB_CTER"/>
    <property type="match status" value="1"/>
</dbReference>
<evidence type="ECO:0000256" key="1">
    <source>
        <dbReference type="ARBA" id="ARBA00002566"/>
    </source>
</evidence>
<feature type="transmembrane region" description="Helical" evidence="16">
    <location>
        <begin position="228"/>
        <end position="249"/>
    </location>
</feature>
<keyword evidence="13" id="KW-0830">Ubiquinone</keyword>
<dbReference type="InterPro" id="IPR005797">
    <property type="entry name" value="Cyt_b/b6_N"/>
</dbReference>
<evidence type="ECO:0000256" key="15">
    <source>
        <dbReference type="ARBA" id="ARBA00023136"/>
    </source>
</evidence>
<feature type="transmembrane region" description="Helical" evidence="16">
    <location>
        <begin position="36"/>
        <end position="55"/>
    </location>
</feature>
<evidence type="ECO:0000259" key="17">
    <source>
        <dbReference type="PROSITE" id="PS51002"/>
    </source>
</evidence>
<dbReference type="InterPro" id="IPR036150">
    <property type="entry name" value="Cyt_b/b6_C_sf"/>
</dbReference>
<keyword evidence="11 16" id="KW-1133">Transmembrane helix</keyword>